<feature type="compositionally biased region" description="Basic and acidic residues" evidence="1">
    <location>
        <begin position="41"/>
        <end position="51"/>
    </location>
</feature>
<keyword evidence="3" id="KW-1185">Reference proteome</keyword>
<accession>A0A4Y7PGC3</accession>
<dbReference type="VEuPathDB" id="FungiDB:BD410DRAFT_809987"/>
<feature type="compositionally biased region" description="Polar residues" evidence="1">
    <location>
        <begin position="20"/>
        <end position="40"/>
    </location>
</feature>
<evidence type="ECO:0000313" key="2">
    <source>
        <dbReference type="EMBL" id="TDL14108.1"/>
    </source>
</evidence>
<feature type="compositionally biased region" description="Polar residues" evidence="1">
    <location>
        <begin position="88"/>
        <end position="100"/>
    </location>
</feature>
<proteinExistence type="predicted"/>
<protein>
    <submittedName>
        <fullName evidence="2">Uncharacterized protein</fullName>
    </submittedName>
</protein>
<dbReference type="AlphaFoldDB" id="A0A4Y7PGC3"/>
<dbReference type="EMBL" id="ML170390">
    <property type="protein sequence ID" value="TDL14108.1"/>
    <property type="molecule type" value="Genomic_DNA"/>
</dbReference>
<evidence type="ECO:0000256" key="1">
    <source>
        <dbReference type="SAM" id="MobiDB-lite"/>
    </source>
</evidence>
<reference evidence="2 3" key="1">
    <citation type="submission" date="2018-06" db="EMBL/GenBank/DDBJ databases">
        <title>A transcriptomic atlas of mushroom development highlights an independent origin of complex multicellularity.</title>
        <authorList>
            <consortium name="DOE Joint Genome Institute"/>
            <person name="Krizsan K."/>
            <person name="Almasi E."/>
            <person name="Merenyi Z."/>
            <person name="Sahu N."/>
            <person name="Viragh M."/>
            <person name="Koszo T."/>
            <person name="Mondo S."/>
            <person name="Kiss B."/>
            <person name="Balint B."/>
            <person name="Kues U."/>
            <person name="Barry K."/>
            <person name="Hegedus J.C."/>
            <person name="Henrissat B."/>
            <person name="Johnson J."/>
            <person name="Lipzen A."/>
            <person name="Ohm R."/>
            <person name="Nagy I."/>
            <person name="Pangilinan J."/>
            <person name="Yan J."/>
            <person name="Xiong Y."/>
            <person name="Grigoriev I.V."/>
            <person name="Hibbett D.S."/>
            <person name="Nagy L.G."/>
        </authorList>
    </citation>
    <scope>NUCLEOTIDE SEQUENCE [LARGE SCALE GENOMIC DNA]</scope>
    <source>
        <strain evidence="2 3">SZMC22713</strain>
    </source>
</reference>
<sequence>MSDSQELDYGAVAVKVLSTGCSVPQEHPSSPRTLRSVGNDSRSRSERDCTARDANTQRTRRNHRAALEDANRRRWPAMRAKTRRRRASITTHHANSTATDGSAGEWAVSGRRQQRENTKALQLAAACASAVKITICGGGELAGWRLPPPLALVFGRAGRLCGRERTASNT</sequence>
<feature type="region of interest" description="Disordered" evidence="1">
    <location>
        <begin position="20"/>
        <end position="106"/>
    </location>
</feature>
<gene>
    <name evidence="2" type="ORF">BD410DRAFT_809987</name>
</gene>
<organism evidence="2 3">
    <name type="scientific">Rickenella mellea</name>
    <dbReference type="NCBI Taxonomy" id="50990"/>
    <lineage>
        <taxon>Eukaryota</taxon>
        <taxon>Fungi</taxon>
        <taxon>Dikarya</taxon>
        <taxon>Basidiomycota</taxon>
        <taxon>Agaricomycotina</taxon>
        <taxon>Agaricomycetes</taxon>
        <taxon>Hymenochaetales</taxon>
        <taxon>Rickenellaceae</taxon>
        <taxon>Rickenella</taxon>
    </lineage>
</organism>
<name>A0A4Y7PGC3_9AGAM</name>
<feature type="compositionally biased region" description="Basic residues" evidence="1">
    <location>
        <begin position="73"/>
        <end position="87"/>
    </location>
</feature>
<dbReference type="Proteomes" id="UP000294933">
    <property type="component" value="Unassembled WGS sequence"/>
</dbReference>
<evidence type="ECO:0000313" key="3">
    <source>
        <dbReference type="Proteomes" id="UP000294933"/>
    </source>
</evidence>